<dbReference type="PANTHER" id="PTHR43261:SF1">
    <property type="entry name" value="RIBOSOME-RELEASING FACTOR 2, MITOCHONDRIAL"/>
    <property type="match status" value="1"/>
</dbReference>
<dbReference type="PANTHER" id="PTHR43261">
    <property type="entry name" value="TRANSLATION ELONGATION FACTOR G-RELATED"/>
    <property type="match status" value="1"/>
</dbReference>
<accession>A0ABV8MQV2</accession>
<evidence type="ECO:0000313" key="11">
    <source>
        <dbReference type="Proteomes" id="UP001595791"/>
    </source>
</evidence>
<dbReference type="PRINTS" id="PR00315">
    <property type="entry name" value="ELONGATNFCT"/>
</dbReference>
<evidence type="ECO:0000256" key="1">
    <source>
        <dbReference type="ARBA" id="ARBA00005870"/>
    </source>
</evidence>
<dbReference type="InterPro" id="IPR000640">
    <property type="entry name" value="EFG_V-like"/>
</dbReference>
<dbReference type="Gene3D" id="3.30.70.240">
    <property type="match status" value="1"/>
</dbReference>
<evidence type="ECO:0000256" key="4">
    <source>
        <dbReference type="ARBA" id="ARBA00022768"/>
    </source>
</evidence>
<dbReference type="InterPro" id="IPR041095">
    <property type="entry name" value="EFG_II"/>
</dbReference>
<evidence type="ECO:0000256" key="2">
    <source>
        <dbReference type="ARBA" id="ARBA00017872"/>
    </source>
</evidence>
<dbReference type="PROSITE" id="PS00301">
    <property type="entry name" value="G_TR_1"/>
    <property type="match status" value="1"/>
</dbReference>
<keyword evidence="11" id="KW-1185">Reference proteome</keyword>
<reference evidence="11" key="1">
    <citation type="journal article" date="2019" name="Int. J. Syst. Evol. Microbiol.">
        <title>The Global Catalogue of Microorganisms (GCM) 10K type strain sequencing project: providing services to taxonomists for standard genome sequencing and annotation.</title>
        <authorList>
            <consortium name="The Broad Institute Genomics Platform"/>
            <consortium name="The Broad Institute Genome Sequencing Center for Infectious Disease"/>
            <person name="Wu L."/>
            <person name="Ma J."/>
        </authorList>
    </citation>
    <scope>NUCLEOTIDE SEQUENCE [LARGE SCALE GENOMIC DNA]</scope>
    <source>
        <strain evidence="11">LMG 29894</strain>
    </source>
</reference>
<keyword evidence="5 8" id="KW-0648">Protein biosynthesis</keyword>
<dbReference type="Proteomes" id="UP001595791">
    <property type="component" value="Unassembled WGS sequence"/>
</dbReference>
<dbReference type="InterPro" id="IPR005225">
    <property type="entry name" value="Small_GTP-bd"/>
</dbReference>
<keyword evidence="8" id="KW-0963">Cytoplasm</keyword>
<dbReference type="SUPFAM" id="SSF52540">
    <property type="entry name" value="P-loop containing nucleoside triphosphate hydrolases"/>
    <property type="match status" value="1"/>
</dbReference>
<dbReference type="Pfam" id="PF00679">
    <property type="entry name" value="EFG_C"/>
    <property type="match status" value="1"/>
</dbReference>
<dbReference type="CDD" id="cd01886">
    <property type="entry name" value="EF-G"/>
    <property type="match status" value="1"/>
</dbReference>
<dbReference type="InterPro" id="IPR009000">
    <property type="entry name" value="Transl_B-barrel_sf"/>
</dbReference>
<dbReference type="Pfam" id="PF00009">
    <property type="entry name" value="GTP_EFTU"/>
    <property type="match status" value="1"/>
</dbReference>
<evidence type="ECO:0000256" key="8">
    <source>
        <dbReference type="HAMAP-Rule" id="MF_00054"/>
    </source>
</evidence>
<dbReference type="InterPro" id="IPR020568">
    <property type="entry name" value="Ribosomal_Su5_D2-typ_SF"/>
</dbReference>
<dbReference type="InterPro" id="IPR035647">
    <property type="entry name" value="EFG_III/V"/>
</dbReference>
<comment type="function">
    <text evidence="7 8">Catalyzes the GTP-dependent ribosomal translocation step during translation elongation. During this step, the ribosome changes from the pre-translocational (PRE) to the post-translocational (POST) state as the newly formed A-site-bound peptidyl-tRNA and P-site-bound deacylated tRNA move to the P and E sites, respectively. Catalyzes the coordinated movement of the two tRNA molecules, the mRNA and conformational changes in the ribosome.</text>
</comment>
<dbReference type="InterPro" id="IPR027417">
    <property type="entry name" value="P-loop_NTPase"/>
</dbReference>
<evidence type="ECO:0000256" key="5">
    <source>
        <dbReference type="ARBA" id="ARBA00022917"/>
    </source>
</evidence>
<dbReference type="PROSITE" id="PS51722">
    <property type="entry name" value="G_TR_2"/>
    <property type="match status" value="1"/>
</dbReference>
<dbReference type="InterPro" id="IPR053905">
    <property type="entry name" value="EF-G-like_DII"/>
</dbReference>
<dbReference type="SUPFAM" id="SSF50447">
    <property type="entry name" value="Translation proteins"/>
    <property type="match status" value="1"/>
</dbReference>
<dbReference type="Pfam" id="PF22042">
    <property type="entry name" value="EF-G_D2"/>
    <property type="match status" value="1"/>
</dbReference>
<dbReference type="SMART" id="SM00889">
    <property type="entry name" value="EFG_IV"/>
    <property type="match status" value="1"/>
</dbReference>
<dbReference type="RefSeq" id="WP_378162790.1">
    <property type="nucleotide sequence ID" value="NZ_JBHSBU010000001.1"/>
</dbReference>
<dbReference type="Gene3D" id="2.40.30.10">
    <property type="entry name" value="Translation factors"/>
    <property type="match status" value="1"/>
</dbReference>
<dbReference type="InterPro" id="IPR004540">
    <property type="entry name" value="Transl_elong_EFG/EF2"/>
</dbReference>
<dbReference type="InterPro" id="IPR047872">
    <property type="entry name" value="EFG_IV"/>
</dbReference>
<gene>
    <name evidence="8 10" type="primary">fusA</name>
    <name evidence="10" type="ORF">ACFOW7_07710</name>
</gene>
<dbReference type="Gene3D" id="3.40.50.300">
    <property type="entry name" value="P-loop containing nucleotide triphosphate hydrolases"/>
    <property type="match status" value="1"/>
</dbReference>
<evidence type="ECO:0000256" key="6">
    <source>
        <dbReference type="ARBA" id="ARBA00023134"/>
    </source>
</evidence>
<dbReference type="Gene3D" id="3.30.70.870">
    <property type="entry name" value="Elongation Factor G (Translational Gtpase), domain 3"/>
    <property type="match status" value="1"/>
</dbReference>
<dbReference type="Gene3D" id="3.30.230.10">
    <property type="match status" value="1"/>
</dbReference>
<keyword evidence="4 8" id="KW-0251">Elongation factor</keyword>
<dbReference type="GO" id="GO:0003746">
    <property type="term" value="F:translation elongation factor activity"/>
    <property type="evidence" value="ECO:0007669"/>
    <property type="project" value="UniProtKB-KW"/>
</dbReference>
<comment type="caution">
    <text evidence="10">The sequence shown here is derived from an EMBL/GenBank/DDBJ whole genome shotgun (WGS) entry which is preliminary data.</text>
</comment>
<dbReference type="InterPro" id="IPR005517">
    <property type="entry name" value="Transl_elong_EFG/EF2_IV"/>
</dbReference>
<dbReference type="NCBIfam" id="NF009381">
    <property type="entry name" value="PRK12740.1-5"/>
    <property type="match status" value="1"/>
</dbReference>
<dbReference type="CDD" id="cd01434">
    <property type="entry name" value="EFG_mtEFG1_IV"/>
    <property type="match status" value="1"/>
</dbReference>
<dbReference type="HAMAP" id="MF_00054_B">
    <property type="entry name" value="EF_G_EF_2_B"/>
    <property type="match status" value="1"/>
</dbReference>
<dbReference type="CDD" id="cd16262">
    <property type="entry name" value="EFG_III"/>
    <property type="match status" value="1"/>
</dbReference>
<dbReference type="SMART" id="SM00838">
    <property type="entry name" value="EFG_C"/>
    <property type="match status" value="1"/>
</dbReference>
<dbReference type="SUPFAM" id="SSF54980">
    <property type="entry name" value="EF-G C-terminal domain-like"/>
    <property type="match status" value="2"/>
</dbReference>
<proteinExistence type="inferred from homology"/>
<feature type="domain" description="Tr-type G" evidence="9">
    <location>
        <begin position="4"/>
        <end position="278"/>
    </location>
</feature>
<dbReference type="Pfam" id="PF14492">
    <property type="entry name" value="EFG_III"/>
    <property type="match status" value="1"/>
</dbReference>
<dbReference type="NCBIfam" id="TIGR00484">
    <property type="entry name" value="EF-G"/>
    <property type="match status" value="1"/>
</dbReference>
<dbReference type="CDD" id="cd04088">
    <property type="entry name" value="EFG_mtEFG_II"/>
    <property type="match status" value="1"/>
</dbReference>
<dbReference type="SUPFAM" id="SSF54211">
    <property type="entry name" value="Ribosomal protein S5 domain 2-like"/>
    <property type="match status" value="1"/>
</dbReference>
<feature type="binding site" evidence="8">
    <location>
        <begin position="131"/>
        <end position="134"/>
    </location>
    <ligand>
        <name>GTP</name>
        <dbReference type="ChEBI" id="CHEBI:37565"/>
    </ligand>
</feature>
<name>A0ABV8MQV2_9NEIS</name>
<sequence length="676" mass="73248">METRKLRNIGIIAHVDAGKTTTSERILYYCGASHRMGEVHEGSAAMDFDPQEQARGITINSAATQVNWRDHAINLIDTPGHIDFNIEVNRSLRVLDGAVVVFDAVAGVEPQTETNWRLADHYRVPRIGFINKLDRVGADVTAVLSGMRERLGTTPLLLQWPLGEEDQLRGVIDLLTMQALVWPEQGAGHYSVAAIPVQLQAIAQARRAELIEAAAEFDDVALADYLEGRQPDIDRLRAAIRRATLAGLAVPVLLGSAYRNKGIEPLLDAVLDYLPAPAELAERQPVEADSAGPLAALLFKVSADDHGNLAYLRLYRGKLRPGDSVIDGASGRRERVGRLYQMHADRKVEQTLAVAGDIVAVSGLKSCRTGDTLCHPQHPLLLESIVAPEPVIEIALEARQQTEQTRLALGLQTLVREDPSLRLRQDEQSGQTLLAGMGELQLEVTLEKLRSRFGMTVATGQPRVAYRETIATASTSRYLHKKQSGGPGQYAEVVLRLEPLAAGSGVLFDNQVVGGAVPRELVPAVETGIRAACEAGVLAACPLTDLRVSLIDGSYHERDSSALAFQLAAAEALRQGARAAGLKLLEPVMTVEVITPAEALGDCIGDLQRRRGQVQHQQIRGHAFVLEAEVPLAEMFGYIGRLRTLSAGRASFSMHLAGYREVPAALTKVVVVATTR</sequence>
<dbReference type="InterPro" id="IPR035649">
    <property type="entry name" value="EFG_V"/>
</dbReference>
<feature type="binding site" evidence="8">
    <location>
        <begin position="13"/>
        <end position="20"/>
    </location>
    <ligand>
        <name>GTP</name>
        <dbReference type="ChEBI" id="CHEBI:37565"/>
    </ligand>
</feature>
<comment type="subcellular location">
    <subcellularLocation>
        <location evidence="8">Cytoplasm</location>
    </subcellularLocation>
</comment>
<dbReference type="InterPro" id="IPR009022">
    <property type="entry name" value="EFG_III"/>
</dbReference>
<evidence type="ECO:0000313" key="10">
    <source>
        <dbReference type="EMBL" id="MFC4159241.1"/>
    </source>
</evidence>
<dbReference type="InterPro" id="IPR000795">
    <property type="entry name" value="T_Tr_GTP-bd_dom"/>
</dbReference>
<keyword evidence="3 8" id="KW-0547">Nucleotide-binding</keyword>
<protein>
    <recommendedName>
        <fullName evidence="2 8">Elongation factor G</fullName>
        <shortName evidence="8">EF-G</shortName>
    </recommendedName>
</protein>
<evidence type="ECO:0000256" key="7">
    <source>
        <dbReference type="ARBA" id="ARBA00024731"/>
    </source>
</evidence>
<comment type="similarity">
    <text evidence="1 8">Belongs to the TRAFAC class translation factor GTPase superfamily. Classic translation factor GTPase family. EF-G/EF-2 subfamily.</text>
</comment>
<evidence type="ECO:0000259" key="9">
    <source>
        <dbReference type="PROSITE" id="PS51722"/>
    </source>
</evidence>
<feature type="binding site" evidence="8">
    <location>
        <begin position="77"/>
        <end position="81"/>
    </location>
    <ligand>
        <name>GTP</name>
        <dbReference type="ChEBI" id="CHEBI:37565"/>
    </ligand>
</feature>
<dbReference type="InterPro" id="IPR031157">
    <property type="entry name" value="G_TR_CS"/>
</dbReference>
<dbReference type="CDD" id="cd03713">
    <property type="entry name" value="EFG_mtEFG_C"/>
    <property type="match status" value="1"/>
</dbReference>
<dbReference type="InterPro" id="IPR014721">
    <property type="entry name" value="Ribsml_uS5_D2-typ_fold_subgr"/>
</dbReference>
<dbReference type="EMBL" id="JBHSBU010000001">
    <property type="protein sequence ID" value="MFC4159241.1"/>
    <property type="molecule type" value="Genomic_DNA"/>
</dbReference>
<dbReference type="NCBIfam" id="TIGR00231">
    <property type="entry name" value="small_GTP"/>
    <property type="match status" value="1"/>
</dbReference>
<keyword evidence="6 8" id="KW-0342">GTP-binding</keyword>
<dbReference type="Pfam" id="PF03764">
    <property type="entry name" value="EFG_IV"/>
    <property type="match status" value="1"/>
</dbReference>
<organism evidence="10 11">
    <name type="scientific">Chitinimonas lacunae</name>
    <dbReference type="NCBI Taxonomy" id="1963018"/>
    <lineage>
        <taxon>Bacteria</taxon>
        <taxon>Pseudomonadati</taxon>
        <taxon>Pseudomonadota</taxon>
        <taxon>Betaproteobacteria</taxon>
        <taxon>Neisseriales</taxon>
        <taxon>Chitinibacteraceae</taxon>
        <taxon>Chitinimonas</taxon>
    </lineage>
</organism>
<evidence type="ECO:0000256" key="3">
    <source>
        <dbReference type="ARBA" id="ARBA00022741"/>
    </source>
</evidence>